<protein>
    <submittedName>
        <fullName evidence="2">Hydrolase</fullName>
    </submittedName>
</protein>
<keyword evidence="1" id="KW-0472">Membrane</keyword>
<keyword evidence="1" id="KW-0812">Transmembrane</keyword>
<organism evidence="2 3">
    <name type="scientific">Deinococcus aerolatus</name>
    <dbReference type="NCBI Taxonomy" id="522487"/>
    <lineage>
        <taxon>Bacteria</taxon>
        <taxon>Thermotogati</taxon>
        <taxon>Deinococcota</taxon>
        <taxon>Deinococci</taxon>
        <taxon>Deinococcales</taxon>
        <taxon>Deinococcaceae</taxon>
        <taxon>Deinococcus</taxon>
    </lineage>
</organism>
<dbReference type="InterPro" id="IPR019250">
    <property type="entry name" value="DUF2227_metal-bd"/>
</dbReference>
<dbReference type="PANTHER" id="PTHR39085:SF1">
    <property type="entry name" value="SLL0924 PROTEIN"/>
    <property type="match status" value="1"/>
</dbReference>
<feature type="transmembrane region" description="Helical" evidence="1">
    <location>
        <begin position="161"/>
        <end position="183"/>
    </location>
</feature>
<evidence type="ECO:0000256" key="1">
    <source>
        <dbReference type="SAM" id="Phobius"/>
    </source>
</evidence>
<keyword evidence="3" id="KW-1185">Reference proteome</keyword>
<accession>A0ABQ2G0K3</accession>
<proteinExistence type="predicted"/>
<keyword evidence="1" id="KW-1133">Transmembrane helix</keyword>
<dbReference type="Pfam" id="PF09988">
    <property type="entry name" value="DUF2227"/>
    <property type="match status" value="1"/>
</dbReference>
<dbReference type="Proteomes" id="UP000639973">
    <property type="component" value="Unassembled WGS sequence"/>
</dbReference>
<dbReference type="GO" id="GO:0016787">
    <property type="term" value="F:hydrolase activity"/>
    <property type="evidence" value="ECO:0007669"/>
    <property type="project" value="UniProtKB-KW"/>
</dbReference>
<name>A0ABQ2G0K3_9DEIO</name>
<evidence type="ECO:0000313" key="3">
    <source>
        <dbReference type="Proteomes" id="UP000639973"/>
    </source>
</evidence>
<comment type="caution">
    <text evidence="2">The sequence shown here is derived from an EMBL/GenBank/DDBJ whole genome shotgun (WGS) entry which is preliminary data.</text>
</comment>
<sequence>MNLPRLRAGEAGGEARRVGWHNPLPAQHNGAVPSGRVHNLINIAAYSVLAAAALILSRQELLTVTPVQALNFTVAYAAGTFLLSPDLDLADGRVDSKRYWGLLGFLWVPYGKLFRHRGLSHSWVIGPLTRLAYLALLLTLIVGVLRYAVPGLTLPAIPQPISLKFILPLVLGYFLSQWLHLIADGIRPDHGLRQGVRKLRVQRSRPRSGRSRSRRA</sequence>
<feature type="transmembrane region" description="Helical" evidence="1">
    <location>
        <begin position="127"/>
        <end position="149"/>
    </location>
</feature>
<dbReference type="PANTHER" id="PTHR39085">
    <property type="entry name" value="SLL0924 PROTEIN"/>
    <property type="match status" value="1"/>
</dbReference>
<gene>
    <name evidence="2" type="ORF">GCM10010840_02660</name>
</gene>
<keyword evidence="2" id="KW-0378">Hydrolase</keyword>
<dbReference type="EMBL" id="BMOL01000001">
    <property type="protein sequence ID" value="GGL68164.1"/>
    <property type="molecule type" value="Genomic_DNA"/>
</dbReference>
<reference evidence="3" key="1">
    <citation type="journal article" date="2019" name="Int. J. Syst. Evol. Microbiol.">
        <title>The Global Catalogue of Microorganisms (GCM) 10K type strain sequencing project: providing services to taxonomists for standard genome sequencing and annotation.</title>
        <authorList>
            <consortium name="The Broad Institute Genomics Platform"/>
            <consortium name="The Broad Institute Genome Sequencing Center for Infectious Disease"/>
            <person name="Wu L."/>
            <person name="Ma J."/>
        </authorList>
    </citation>
    <scope>NUCLEOTIDE SEQUENCE [LARGE SCALE GENOMIC DNA]</scope>
    <source>
        <strain evidence="3">JCM 15442</strain>
    </source>
</reference>
<evidence type="ECO:0000313" key="2">
    <source>
        <dbReference type="EMBL" id="GGL68164.1"/>
    </source>
</evidence>